<reference evidence="1 2" key="1">
    <citation type="journal article" date="2009" name="Science">
        <title>Genome sequence, comparative analysis, and population genetics of the domestic horse.</title>
        <authorList>
            <consortium name="Broad Institute Genome Sequencing Platform"/>
            <consortium name="Broad Institute Whole Genome Assembly Team"/>
            <person name="Wade C.M."/>
            <person name="Giulotto E."/>
            <person name="Sigurdsson S."/>
            <person name="Zoli M."/>
            <person name="Gnerre S."/>
            <person name="Imsland F."/>
            <person name="Lear T.L."/>
            <person name="Adelson D.L."/>
            <person name="Bailey E."/>
            <person name="Bellone R.R."/>
            <person name="Bloecker H."/>
            <person name="Distl O."/>
            <person name="Edgar R.C."/>
            <person name="Garber M."/>
            <person name="Leeb T."/>
            <person name="Mauceli E."/>
            <person name="MacLeod J.N."/>
            <person name="Penedo M.C.T."/>
            <person name="Raison J.M."/>
            <person name="Sharpe T."/>
            <person name="Vogel J."/>
            <person name="Andersson L."/>
            <person name="Antczak D.F."/>
            <person name="Biagi T."/>
            <person name="Binns M.M."/>
            <person name="Chowdhary B.P."/>
            <person name="Coleman S.J."/>
            <person name="Della Valle G."/>
            <person name="Fryc S."/>
            <person name="Guerin G."/>
            <person name="Hasegawa T."/>
            <person name="Hill E.W."/>
            <person name="Jurka J."/>
            <person name="Kiialainen A."/>
            <person name="Lindgren G."/>
            <person name="Liu J."/>
            <person name="Magnani E."/>
            <person name="Mickelson J.R."/>
            <person name="Murray J."/>
            <person name="Nergadze S.G."/>
            <person name="Onofrio R."/>
            <person name="Pedroni S."/>
            <person name="Piras M.F."/>
            <person name="Raudsepp T."/>
            <person name="Rocchi M."/>
            <person name="Roeed K.H."/>
            <person name="Ryder O.A."/>
            <person name="Searle S."/>
            <person name="Skow L."/>
            <person name="Swinburne J.E."/>
            <person name="Syvaenen A.C."/>
            <person name="Tozaki T."/>
            <person name="Valberg S.J."/>
            <person name="Vaudin M."/>
            <person name="White J.R."/>
            <person name="Zody M.C."/>
            <person name="Lander E.S."/>
            <person name="Lindblad-Toh K."/>
        </authorList>
    </citation>
    <scope>NUCLEOTIDE SEQUENCE [LARGE SCALE GENOMIC DNA]</scope>
    <source>
        <strain evidence="1 2">Thoroughbred</strain>
    </source>
</reference>
<dbReference type="Ensembl" id="ENSECAT00000104032.1">
    <property type="protein sequence ID" value="ENSECAP00000069934.1"/>
    <property type="gene ID" value="ENSECAG00000049648.1"/>
</dbReference>
<evidence type="ECO:0000313" key="1">
    <source>
        <dbReference type="Ensembl" id="ENSECAP00000062447.1"/>
    </source>
</evidence>
<dbReference type="GeneTree" id="ENSGT01150000286916"/>
<dbReference type="Proteomes" id="UP000002281">
    <property type="component" value="Chromosome 14"/>
</dbReference>
<evidence type="ECO:0000313" key="2">
    <source>
        <dbReference type="Proteomes" id="UP000002281"/>
    </source>
</evidence>
<keyword evidence="2" id="KW-1185">Reference proteome</keyword>
<evidence type="ECO:0008006" key="3">
    <source>
        <dbReference type="Google" id="ProtNLM"/>
    </source>
</evidence>
<dbReference type="PANTHER" id="PTHR19446">
    <property type="entry name" value="REVERSE TRANSCRIPTASES"/>
    <property type="match status" value="1"/>
</dbReference>
<proteinExistence type="predicted"/>
<dbReference type="Ensembl" id="ENSECAT00000085448.1">
    <property type="protein sequence ID" value="ENSECAP00000062447.1"/>
    <property type="gene ID" value="ENSECAG00000049648.1"/>
</dbReference>
<organism evidence="1 2">
    <name type="scientific">Equus caballus</name>
    <name type="common">Horse</name>
    <dbReference type="NCBI Taxonomy" id="9796"/>
    <lineage>
        <taxon>Eukaryota</taxon>
        <taxon>Metazoa</taxon>
        <taxon>Chordata</taxon>
        <taxon>Craniata</taxon>
        <taxon>Vertebrata</taxon>
        <taxon>Euteleostomi</taxon>
        <taxon>Mammalia</taxon>
        <taxon>Eutheria</taxon>
        <taxon>Laurasiatheria</taxon>
        <taxon>Perissodactyla</taxon>
        <taxon>Equidae</taxon>
        <taxon>Equus</taxon>
    </lineage>
</organism>
<sequence>MTIYTENPKESTRELLEVINNYRKVAGYKINFKKSVACIYANNELAEREIKNTITTKRIKFLGINLTKEVKDLYTENYKTLLKEIEKNKEMERYFMSIGWKNKHKVSILPKAIYRFNAIPIRIPVTFFNAIPIRIPVTFFTEMNQRIQKFIWNKKRSQTAEVILRKKNEARGITIPDFKIYCKVIVIKKHGTGTKTHTQINGTELKAQK</sequence>
<reference evidence="1" key="2">
    <citation type="submission" date="2025-05" db="UniProtKB">
        <authorList>
            <consortium name="Ensembl"/>
        </authorList>
    </citation>
    <scope>IDENTIFICATION</scope>
    <source>
        <strain evidence="1">Thoroughbred</strain>
    </source>
</reference>
<dbReference type="AlphaFoldDB" id="A0A9L0RKU1"/>
<protein>
    <recommendedName>
        <fullName evidence="3">Reverse transcriptase domain-containing protein</fullName>
    </recommendedName>
</protein>
<name>A0A9L0RKU1_HORSE</name>
<accession>A0A9L0RKU1</accession>